<sequence>MITAIVLIQVSAESITDAAQAIVDIDGVTEVHSCAGDADLIAMVKVSEHEELAALIPGRISKVPGVLNTDTHIAFRSYSKKDTEAAFAIGLDS</sequence>
<organism evidence="2 3">
    <name type="scientific">Actinosynnema pretiosum</name>
    <dbReference type="NCBI Taxonomy" id="42197"/>
    <lineage>
        <taxon>Bacteria</taxon>
        <taxon>Bacillati</taxon>
        <taxon>Actinomycetota</taxon>
        <taxon>Actinomycetes</taxon>
        <taxon>Pseudonocardiales</taxon>
        <taxon>Pseudonocardiaceae</taxon>
        <taxon>Actinosynnema</taxon>
    </lineage>
</organism>
<dbReference type="PANTHER" id="PTHR30154">
    <property type="entry name" value="LEUCINE-RESPONSIVE REGULATORY PROTEIN"/>
    <property type="match status" value="1"/>
</dbReference>
<gene>
    <name evidence="2" type="ORF">CNX65_06825</name>
</gene>
<name>A0A290Z258_9PSEU</name>
<dbReference type="PANTHER" id="PTHR30154:SF34">
    <property type="entry name" value="TRANSCRIPTIONAL REGULATOR AZLB"/>
    <property type="match status" value="1"/>
</dbReference>
<dbReference type="EMBL" id="CP023445">
    <property type="protein sequence ID" value="ATE53033.1"/>
    <property type="molecule type" value="Genomic_DNA"/>
</dbReference>
<feature type="domain" description="Transcription regulator AsnC/Lrp ligand binding" evidence="1">
    <location>
        <begin position="6"/>
        <end position="76"/>
    </location>
</feature>
<dbReference type="RefSeq" id="WP_015800219.1">
    <property type="nucleotide sequence ID" value="NZ_CP023445.1"/>
</dbReference>
<keyword evidence="3" id="KW-1185">Reference proteome</keyword>
<evidence type="ECO:0000313" key="2">
    <source>
        <dbReference type="EMBL" id="ATE53033.1"/>
    </source>
</evidence>
<dbReference type="AlphaFoldDB" id="A0A290Z258"/>
<dbReference type="Pfam" id="PF01037">
    <property type="entry name" value="AsnC_trans_reg"/>
    <property type="match status" value="1"/>
</dbReference>
<dbReference type="Proteomes" id="UP000218505">
    <property type="component" value="Chromosome"/>
</dbReference>
<dbReference type="KEGG" id="apre:CNX65_06825"/>
<dbReference type="GO" id="GO:0043565">
    <property type="term" value="F:sequence-specific DNA binding"/>
    <property type="evidence" value="ECO:0007669"/>
    <property type="project" value="TreeGrafter"/>
</dbReference>
<dbReference type="GO" id="GO:0043200">
    <property type="term" value="P:response to amino acid"/>
    <property type="evidence" value="ECO:0007669"/>
    <property type="project" value="TreeGrafter"/>
</dbReference>
<evidence type="ECO:0000313" key="3">
    <source>
        <dbReference type="Proteomes" id="UP000218505"/>
    </source>
</evidence>
<proteinExistence type="predicted"/>
<protein>
    <submittedName>
        <fullName evidence="2">AsnC family transcriptional regulator</fullName>
    </submittedName>
</protein>
<evidence type="ECO:0000259" key="1">
    <source>
        <dbReference type="Pfam" id="PF01037"/>
    </source>
</evidence>
<dbReference type="GO" id="GO:0005829">
    <property type="term" value="C:cytosol"/>
    <property type="evidence" value="ECO:0007669"/>
    <property type="project" value="TreeGrafter"/>
</dbReference>
<accession>A0A290Z258</accession>
<dbReference type="Gene3D" id="3.30.70.920">
    <property type="match status" value="1"/>
</dbReference>
<dbReference type="SUPFAM" id="SSF54909">
    <property type="entry name" value="Dimeric alpha+beta barrel"/>
    <property type="match status" value="1"/>
</dbReference>
<dbReference type="InterPro" id="IPR019887">
    <property type="entry name" value="Tscrpt_reg_AsnC/Lrp_C"/>
</dbReference>
<dbReference type="InterPro" id="IPR011008">
    <property type="entry name" value="Dimeric_a/b-barrel"/>
</dbReference>
<reference evidence="2" key="1">
    <citation type="submission" date="2017-09" db="EMBL/GenBank/DDBJ databases">
        <title>Complete Genome Sequence of ansamitocin-producing Bacterium Actinosynnema pretiosum X47.</title>
        <authorList>
            <person name="Cao G."/>
            <person name="Zong G."/>
            <person name="Zhong C."/>
            <person name="Fu J."/>
        </authorList>
    </citation>
    <scope>NUCLEOTIDE SEQUENCE [LARGE SCALE GENOMIC DNA]</scope>
    <source>
        <strain evidence="2">X47</strain>
    </source>
</reference>